<sequence length="226" mass="25546">MNDDLYFYILLFIIVLGITYLPVIGSYFRLFNTLIHESLGHALVARLTGGRVVSISLFQNTGGLAVFQHHWFGRVITVFCGYPVSSLMSVVVIYLITQGYFEEIALGLFILLIYVLIFWVRNLVGWLWVLSVIGGLTAVYIYAEQRYFELLITVIGITILTQAFASSWGIFMLSVFRNRQAGDAMLLAEATKVPAVIWGTVFMLQGTFFFIIGTMIFFGYDVINLI</sequence>
<dbReference type="PANTHER" id="PTHR33979">
    <property type="entry name" value="OS02G0221600 PROTEIN"/>
    <property type="match status" value="1"/>
</dbReference>
<organism evidence="2 3">
    <name type="scientific">Alteribacter keqinensis</name>
    <dbReference type="NCBI Taxonomy" id="2483800"/>
    <lineage>
        <taxon>Bacteria</taxon>
        <taxon>Bacillati</taxon>
        <taxon>Bacillota</taxon>
        <taxon>Bacilli</taxon>
        <taxon>Bacillales</taxon>
        <taxon>Bacillaceae</taxon>
        <taxon>Alteribacter</taxon>
    </lineage>
</organism>
<dbReference type="InterPro" id="IPR049500">
    <property type="entry name" value="Peptidase_M50B-like"/>
</dbReference>
<keyword evidence="1" id="KW-0812">Transmembrane</keyword>
<dbReference type="PANTHER" id="PTHR33979:SF2">
    <property type="entry name" value="PEPTIDASE M50B-LIKE-DOMAIN-CONTAINING PROTEIN"/>
    <property type="match status" value="1"/>
</dbReference>
<feature type="transmembrane region" description="Helical" evidence="1">
    <location>
        <begin position="196"/>
        <end position="220"/>
    </location>
</feature>
<evidence type="ECO:0000313" key="2">
    <source>
        <dbReference type="EMBL" id="RNA69328.1"/>
    </source>
</evidence>
<name>A0A3M7TUK3_9BACI</name>
<dbReference type="OrthoDB" id="158445at2"/>
<comment type="caution">
    <text evidence="2">The sequence shown here is derived from an EMBL/GenBank/DDBJ whole genome shotgun (WGS) entry which is preliminary data.</text>
</comment>
<evidence type="ECO:0000313" key="3">
    <source>
        <dbReference type="Proteomes" id="UP000278746"/>
    </source>
</evidence>
<feature type="transmembrane region" description="Helical" evidence="1">
    <location>
        <begin position="150"/>
        <end position="176"/>
    </location>
</feature>
<feature type="transmembrane region" description="Helical" evidence="1">
    <location>
        <begin position="6"/>
        <end position="28"/>
    </location>
</feature>
<reference evidence="2 3" key="1">
    <citation type="submission" date="2018-10" db="EMBL/GenBank/DDBJ databases">
        <title>Bacillus Keqinensis sp. nov., a moderately halophilic bacterium isolated from a saline-alkaline lake.</title>
        <authorList>
            <person name="Wang H."/>
        </authorList>
    </citation>
    <scope>NUCLEOTIDE SEQUENCE [LARGE SCALE GENOMIC DNA]</scope>
    <source>
        <strain evidence="2 3">KQ-3</strain>
    </source>
</reference>
<feature type="transmembrane region" description="Helical" evidence="1">
    <location>
        <begin position="104"/>
        <end position="120"/>
    </location>
</feature>
<keyword evidence="1" id="KW-0472">Membrane</keyword>
<protein>
    <submittedName>
        <fullName evidence="2">M50 family peptidase</fullName>
    </submittedName>
</protein>
<dbReference type="Proteomes" id="UP000278746">
    <property type="component" value="Unassembled WGS sequence"/>
</dbReference>
<dbReference type="RefSeq" id="WP_122896849.1">
    <property type="nucleotide sequence ID" value="NZ_RHIB01000001.1"/>
</dbReference>
<evidence type="ECO:0000256" key="1">
    <source>
        <dbReference type="SAM" id="Phobius"/>
    </source>
</evidence>
<dbReference type="Pfam" id="PF13398">
    <property type="entry name" value="Peptidase_M50B"/>
    <property type="match status" value="1"/>
</dbReference>
<feature type="transmembrane region" description="Helical" evidence="1">
    <location>
        <begin position="126"/>
        <end position="143"/>
    </location>
</feature>
<proteinExistence type="predicted"/>
<feature type="transmembrane region" description="Helical" evidence="1">
    <location>
        <begin position="71"/>
        <end position="97"/>
    </location>
</feature>
<keyword evidence="1" id="KW-1133">Transmembrane helix</keyword>
<dbReference type="EMBL" id="RHIB01000001">
    <property type="protein sequence ID" value="RNA69328.1"/>
    <property type="molecule type" value="Genomic_DNA"/>
</dbReference>
<keyword evidence="3" id="KW-1185">Reference proteome</keyword>
<dbReference type="AlphaFoldDB" id="A0A3M7TUK3"/>
<accession>A0A3M7TUK3</accession>
<gene>
    <name evidence="2" type="ORF">EBO34_05125</name>
</gene>